<comment type="caution">
    <text evidence="8">The sequence shown here is derived from an EMBL/GenBank/DDBJ whole genome shotgun (WGS) entry which is preliminary data.</text>
</comment>
<feature type="active site" description="Proton donor/acceptor" evidence="7">
    <location>
        <position position="233"/>
    </location>
</feature>
<keyword evidence="9" id="KW-1185">Reference proteome</keyword>
<dbReference type="GO" id="GO:0009264">
    <property type="term" value="P:deoxyribonucleotide catabolic process"/>
    <property type="evidence" value="ECO:0007669"/>
    <property type="project" value="UniProtKB-UniRule"/>
</dbReference>
<organism evidence="8 9">
    <name type="scientific">Geobacillus thermopakistaniensis (strain MAS1)</name>
    <dbReference type="NCBI Taxonomy" id="1408282"/>
    <lineage>
        <taxon>Bacteria</taxon>
        <taxon>Bacillati</taxon>
        <taxon>Bacillota</taxon>
        <taxon>Bacilli</taxon>
        <taxon>Bacillales</taxon>
        <taxon>Anoxybacillaceae</taxon>
        <taxon>Geobacillus</taxon>
    </lineage>
</organism>
<feature type="active site" description="Proton donor/acceptor" evidence="7">
    <location>
        <position position="141"/>
    </location>
</feature>
<evidence type="ECO:0000313" key="8">
    <source>
        <dbReference type="EMBL" id="ESU70531.1"/>
    </source>
</evidence>
<evidence type="ECO:0000313" key="9">
    <source>
        <dbReference type="Proteomes" id="UP000018339"/>
    </source>
</evidence>
<evidence type="ECO:0000256" key="3">
    <source>
        <dbReference type="ARBA" id="ARBA00023239"/>
    </source>
</evidence>
<dbReference type="SUPFAM" id="SSF51569">
    <property type="entry name" value="Aldolase"/>
    <property type="match status" value="1"/>
</dbReference>
<comment type="function">
    <text evidence="6 7">Catalyzes a reversible aldol reaction between acetaldehyde and D-glyceraldehyde 3-phosphate to generate 2-deoxy-D-ribose 5-phosphate.</text>
</comment>
<evidence type="ECO:0000256" key="2">
    <source>
        <dbReference type="ARBA" id="ARBA00022490"/>
    </source>
</evidence>
<dbReference type="NCBIfam" id="TIGR00126">
    <property type="entry name" value="deoC"/>
    <property type="match status" value="1"/>
</dbReference>
<dbReference type="HAMAP" id="MF_00114">
    <property type="entry name" value="DeoC_type1"/>
    <property type="match status" value="1"/>
</dbReference>
<dbReference type="InterPro" id="IPR002915">
    <property type="entry name" value="DeoC/FbaB/LacD_aldolase"/>
</dbReference>
<dbReference type="PANTHER" id="PTHR10889">
    <property type="entry name" value="DEOXYRIBOSE-PHOSPHATE ALDOLASE"/>
    <property type="match status" value="1"/>
</dbReference>
<proteinExistence type="inferred from homology"/>
<dbReference type="GO" id="GO:0005737">
    <property type="term" value="C:cytoplasm"/>
    <property type="evidence" value="ECO:0007669"/>
    <property type="project" value="UniProtKB-SubCell"/>
</dbReference>
<dbReference type="PANTHER" id="PTHR10889:SF1">
    <property type="entry name" value="DEOXYRIBOSE-PHOSPHATE ALDOLASE"/>
    <property type="match status" value="1"/>
</dbReference>
<evidence type="ECO:0000256" key="7">
    <source>
        <dbReference type="HAMAP-Rule" id="MF_00114"/>
    </source>
</evidence>
<dbReference type="GO" id="GO:0004139">
    <property type="term" value="F:deoxyribose-phosphate aldolase activity"/>
    <property type="evidence" value="ECO:0007669"/>
    <property type="project" value="UniProtKB-UniRule"/>
</dbReference>
<accession>A0A7U9J7Q9</accession>
<dbReference type="InterPro" id="IPR013785">
    <property type="entry name" value="Aldolase_TIM"/>
</dbReference>
<dbReference type="InterPro" id="IPR028581">
    <property type="entry name" value="DeoC_typeI"/>
</dbReference>
<protein>
    <recommendedName>
        <fullName evidence="7">Deoxyribose-phosphate aldolase</fullName>
        <shortName evidence="7">DERA</shortName>
        <ecNumber evidence="7">4.1.2.4</ecNumber>
    </recommendedName>
    <alternativeName>
        <fullName evidence="7">2-deoxy-D-ribose 5-phosphate aldolase</fullName>
    </alternativeName>
    <alternativeName>
        <fullName evidence="7">Phosphodeoxyriboaldolase</fullName>
        <shortName evidence="7">Deoxyriboaldolase</shortName>
    </alternativeName>
</protein>
<dbReference type="Pfam" id="PF01791">
    <property type="entry name" value="DeoC"/>
    <property type="match status" value="1"/>
</dbReference>
<gene>
    <name evidence="7" type="primary">deoC</name>
    <name evidence="8" type="ORF">T260_18590</name>
</gene>
<comment type="subcellular location">
    <subcellularLocation>
        <location evidence="7">Cytoplasm</location>
    </subcellularLocation>
</comment>
<reference evidence="8 9" key="1">
    <citation type="journal article" date="2014" name="Genome Announc.">
        <title>Draft Genome Sequence of Geobacillus thermopakistaniensis Strain MAS1.</title>
        <authorList>
            <person name="Siddiqui M.A."/>
            <person name="Rashid N."/>
            <person name="Ayyampalayam S."/>
            <person name="Whitman W.B."/>
        </authorList>
    </citation>
    <scope>NUCLEOTIDE SEQUENCE [LARGE SCALE GENOMIC DNA]</scope>
    <source>
        <strain evidence="8 9">MAS1</strain>
    </source>
</reference>
<dbReference type="GO" id="GO:0016052">
    <property type="term" value="P:carbohydrate catabolic process"/>
    <property type="evidence" value="ECO:0007669"/>
    <property type="project" value="TreeGrafter"/>
</dbReference>
<dbReference type="CDD" id="cd00959">
    <property type="entry name" value="DeoC"/>
    <property type="match status" value="1"/>
</dbReference>
<feature type="active site" description="Schiff-base intermediate with acetaldehyde" evidence="7">
    <location>
        <position position="204"/>
    </location>
</feature>
<sequence>MELITQPSCWVFSVFFRRQYGWLVFVEGAWYDGRRQTFHLDGNGRKGFLRMTMNIAKMIDHTLLKPEATEQQIVQLCTEAKQYGFASVCVNPTWVKTAARELSGTDVRVCTVIGFPLGATTPETKAFETTNAIENGAREVDMVINIGALKSGQDELVERDIRAVVEAAAGRALVKVIVETALLTDEEKVRACQLAVKAGADYVKTSTGFSGGGATVEDVALMRKTVGDRAGVKASGGVRDWKTAEAMINAGATRIGTSSGVAIVTGGTGRADY</sequence>
<evidence type="ECO:0000256" key="6">
    <source>
        <dbReference type="ARBA" id="ARBA00056337"/>
    </source>
</evidence>
<keyword evidence="3 7" id="KW-0456">Lyase</keyword>
<dbReference type="EC" id="4.1.2.4" evidence="7"/>
<dbReference type="EMBL" id="AYSF01000111">
    <property type="protein sequence ID" value="ESU70531.1"/>
    <property type="molecule type" value="Genomic_DNA"/>
</dbReference>
<dbReference type="SMART" id="SM01133">
    <property type="entry name" value="DeoC"/>
    <property type="match status" value="1"/>
</dbReference>
<evidence type="ECO:0000256" key="5">
    <source>
        <dbReference type="ARBA" id="ARBA00048791"/>
    </source>
</evidence>
<keyword evidence="4 7" id="KW-0704">Schiff base</keyword>
<keyword evidence="2 7" id="KW-0963">Cytoplasm</keyword>
<dbReference type="Proteomes" id="UP000018339">
    <property type="component" value="Unassembled WGS sequence"/>
</dbReference>
<evidence type="ECO:0000256" key="1">
    <source>
        <dbReference type="ARBA" id="ARBA00010936"/>
    </source>
</evidence>
<dbReference type="InterPro" id="IPR011343">
    <property type="entry name" value="DeoC"/>
</dbReference>
<comment type="similarity">
    <text evidence="1 7">Belongs to the DeoC/FbaB aldolase family. DeoC type 1 subfamily.</text>
</comment>
<dbReference type="GO" id="GO:0006018">
    <property type="term" value="P:2-deoxyribose 1-phosphate catabolic process"/>
    <property type="evidence" value="ECO:0007669"/>
    <property type="project" value="UniProtKB-UniRule"/>
</dbReference>
<comment type="pathway">
    <text evidence="7">Carbohydrate degradation; 2-deoxy-D-ribose 1-phosphate degradation; D-glyceraldehyde 3-phosphate and acetaldehyde from 2-deoxy-alpha-D-ribose 1-phosphate: step 2/2.</text>
</comment>
<dbReference type="FunFam" id="3.20.20.70:FF:000044">
    <property type="entry name" value="Deoxyribose-phosphate aldolase"/>
    <property type="match status" value="1"/>
</dbReference>
<dbReference type="Gene3D" id="3.20.20.70">
    <property type="entry name" value="Aldolase class I"/>
    <property type="match status" value="1"/>
</dbReference>
<dbReference type="AlphaFoldDB" id="A0A7U9J7Q9"/>
<dbReference type="UniPathway" id="UPA00002">
    <property type="reaction ID" value="UER00468"/>
</dbReference>
<comment type="catalytic activity">
    <reaction evidence="5 7">
        <text>2-deoxy-D-ribose 5-phosphate = D-glyceraldehyde 3-phosphate + acetaldehyde</text>
        <dbReference type="Rhea" id="RHEA:12821"/>
        <dbReference type="ChEBI" id="CHEBI:15343"/>
        <dbReference type="ChEBI" id="CHEBI:59776"/>
        <dbReference type="ChEBI" id="CHEBI:62877"/>
        <dbReference type="EC" id="4.1.2.4"/>
    </reaction>
</comment>
<evidence type="ECO:0000256" key="4">
    <source>
        <dbReference type="ARBA" id="ARBA00023270"/>
    </source>
</evidence>
<name>A0A7U9J7Q9_GEOTM</name>